<dbReference type="InterPro" id="IPR015421">
    <property type="entry name" value="PyrdxlP-dep_Trfase_major"/>
</dbReference>
<dbReference type="STRING" id="1531966.A0A0A1T546"/>
<dbReference type="Proteomes" id="UP000039046">
    <property type="component" value="Unassembled WGS sequence"/>
</dbReference>
<name>A0A0A1T546_9HYPO</name>
<dbReference type="GO" id="GO:0030170">
    <property type="term" value="F:pyridoxal phosphate binding"/>
    <property type="evidence" value="ECO:0007669"/>
    <property type="project" value="InterPro"/>
</dbReference>
<dbReference type="CDD" id="cd00609">
    <property type="entry name" value="AAT_like"/>
    <property type="match status" value="1"/>
</dbReference>
<evidence type="ECO:0000256" key="3">
    <source>
        <dbReference type="ARBA" id="ARBA00022576"/>
    </source>
</evidence>
<comment type="similarity">
    <text evidence="2">Belongs to the class-I pyridoxal-phosphate-dependent aminotransferase family.</text>
</comment>
<accession>A0A0A1T546</accession>
<evidence type="ECO:0000259" key="6">
    <source>
        <dbReference type="Pfam" id="PF00155"/>
    </source>
</evidence>
<protein>
    <recommendedName>
        <fullName evidence="6">Aminotransferase class I/classII large domain-containing protein</fullName>
    </recommendedName>
</protein>
<evidence type="ECO:0000313" key="8">
    <source>
        <dbReference type="Proteomes" id="UP000039046"/>
    </source>
</evidence>
<keyword evidence="4" id="KW-0808">Transferase</keyword>
<dbReference type="SUPFAM" id="SSF53383">
    <property type="entry name" value="PLP-dependent transferases"/>
    <property type="match status" value="1"/>
</dbReference>
<dbReference type="GO" id="GO:0009074">
    <property type="term" value="P:aromatic amino acid family catabolic process"/>
    <property type="evidence" value="ECO:0007669"/>
    <property type="project" value="TreeGrafter"/>
</dbReference>
<dbReference type="Gene3D" id="3.40.640.10">
    <property type="entry name" value="Type I PLP-dependent aspartate aminotransferase-like (Major domain)"/>
    <property type="match status" value="1"/>
</dbReference>
<keyword evidence="3" id="KW-0032">Aminotransferase</keyword>
<dbReference type="GO" id="GO:0008793">
    <property type="term" value="F:aromatic-amino-acid transaminase activity"/>
    <property type="evidence" value="ECO:0007669"/>
    <property type="project" value="TreeGrafter"/>
</dbReference>
<dbReference type="Pfam" id="PF00155">
    <property type="entry name" value="Aminotran_1_2"/>
    <property type="match status" value="1"/>
</dbReference>
<evidence type="ECO:0000256" key="4">
    <source>
        <dbReference type="ARBA" id="ARBA00022679"/>
    </source>
</evidence>
<keyword evidence="8" id="KW-1185">Reference proteome</keyword>
<gene>
    <name evidence="7" type="ORF">VHEMI01319</name>
</gene>
<evidence type="ECO:0000313" key="7">
    <source>
        <dbReference type="EMBL" id="CEJ81175.1"/>
    </source>
</evidence>
<dbReference type="InterPro" id="IPR004839">
    <property type="entry name" value="Aminotransferase_I/II_large"/>
</dbReference>
<dbReference type="HOGENOM" id="CLU_017584_0_5_1"/>
<evidence type="ECO:0000256" key="2">
    <source>
        <dbReference type="ARBA" id="ARBA00007441"/>
    </source>
</evidence>
<dbReference type="InterPro" id="IPR050859">
    <property type="entry name" value="Class-I_PLP-dep_aminotransf"/>
</dbReference>
<dbReference type="InterPro" id="IPR015424">
    <property type="entry name" value="PyrdxlP-dep_Trfase"/>
</dbReference>
<dbReference type="PANTHER" id="PTHR42790:SF21">
    <property type="entry name" value="AROMATIC_AMINOADIPATE AMINOTRANSFERASE 1"/>
    <property type="match status" value="1"/>
</dbReference>
<dbReference type="AlphaFoldDB" id="A0A0A1T546"/>
<sequence length="510" mass="56515">MSKVSFAEHAQEFKTLRAQAEALPTDSAAYTAASFFKSKYAVGADKPKAKTWTTQLSVDSQYQSSSPLKAASIGKKADMITLGTARPSPQFYPYESITFNCVDDASSKENKPTTALTAFKGDEAYNLSAALNYGYPAGSPQSVRFITEHIEMMHNPPYQDWATSLTCGTTSAIEICFRIFCNPGDSILVENYSYTGTMVAAKAQRIKAVHLGMDEAGLSATELENTLANWDTAKGPKPHVLYTIPTGQNPTGVTQTEQRRREIYQVAEKHDLIIIEDDPYFFLQLTEVQEEQAHTPEALQAYIDKLPSSYLSLDVSGRVVRLDSTSKILSPGLRLGWLTASDQIVELFMAYSEISVLAPSGPSQMMMYKLMDQQWGHEGFIRWLTHLSQQYSLRMHMMHDACKANLPTDICSWKIPDAGMFIWITVDATKHPQAGEGKPSTELLLQVEEALYQKAKDIGVLTSKGSWFLGTPQSTTEVSLRVTFAAATEEQLKPGIELLGQAFRAEFQLQ</sequence>
<dbReference type="PANTHER" id="PTHR42790">
    <property type="entry name" value="AMINOTRANSFERASE"/>
    <property type="match status" value="1"/>
</dbReference>
<dbReference type="GO" id="GO:0019878">
    <property type="term" value="P:lysine biosynthetic process via aminoadipic acid"/>
    <property type="evidence" value="ECO:0007669"/>
    <property type="project" value="TreeGrafter"/>
</dbReference>
<feature type="domain" description="Aminotransferase class I/classII large" evidence="6">
    <location>
        <begin position="115"/>
        <end position="497"/>
    </location>
</feature>
<dbReference type="EMBL" id="CDHN01000001">
    <property type="protein sequence ID" value="CEJ81175.1"/>
    <property type="molecule type" value="Genomic_DNA"/>
</dbReference>
<keyword evidence="5" id="KW-0663">Pyridoxal phosphate</keyword>
<evidence type="ECO:0000256" key="5">
    <source>
        <dbReference type="ARBA" id="ARBA00022898"/>
    </source>
</evidence>
<dbReference type="GO" id="GO:0006571">
    <property type="term" value="P:tyrosine biosynthetic process"/>
    <property type="evidence" value="ECO:0007669"/>
    <property type="project" value="TreeGrafter"/>
</dbReference>
<comment type="cofactor">
    <cofactor evidence="1">
        <name>pyridoxal 5'-phosphate</name>
        <dbReference type="ChEBI" id="CHEBI:597326"/>
    </cofactor>
</comment>
<dbReference type="OrthoDB" id="691673at2759"/>
<dbReference type="GO" id="GO:0047536">
    <property type="term" value="F:2-aminoadipate transaminase activity"/>
    <property type="evidence" value="ECO:0007669"/>
    <property type="project" value="TreeGrafter"/>
</dbReference>
<reference evidence="7 8" key="1">
    <citation type="journal article" date="2015" name="Genome Announc.">
        <title>Draft Genome Sequence and Gene Annotation of the Entomopathogenic Fungus Verticillium hemipterigenum.</title>
        <authorList>
            <person name="Horn F."/>
            <person name="Habel A."/>
            <person name="Scharf D.H."/>
            <person name="Dworschak J."/>
            <person name="Brakhage A.A."/>
            <person name="Guthke R."/>
            <person name="Hertweck C."/>
            <person name="Linde J."/>
        </authorList>
    </citation>
    <scope>NUCLEOTIDE SEQUENCE [LARGE SCALE GENOMIC DNA]</scope>
</reference>
<proteinExistence type="inferred from homology"/>
<organism evidence="7 8">
    <name type="scientific">[Torrubiella] hemipterigena</name>
    <dbReference type="NCBI Taxonomy" id="1531966"/>
    <lineage>
        <taxon>Eukaryota</taxon>
        <taxon>Fungi</taxon>
        <taxon>Dikarya</taxon>
        <taxon>Ascomycota</taxon>
        <taxon>Pezizomycotina</taxon>
        <taxon>Sordariomycetes</taxon>
        <taxon>Hypocreomycetidae</taxon>
        <taxon>Hypocreales</taxon>
        <taxon>Clavicipitaceae</taxon>
        <taxon>Clavicipitaceae incertae sedis</taxon>
        <taxon>'Torrubiella' clade</taxon>
    </lineage>
</organism>
<evidence type="ECO:0000256" key="1">
    <source>
        <dbReference type="ARBA" id="ARBA00001933"/>
    </source>
</evidence>